<organism evidence="3">
    <name type="scientific">marine metagenome</name>
    <dbReference type="NCBI Taxonomy" id="408172"/>
    <lineage>
        <taxon>unclassified sequences</taxon>
        <taxon>metagenomes</taxon>
        <taxon>ecological metagenomes</taxon>
    </lineage>
</organism>
<dbReference type="CDD" id="cd07570">
    <property type="entry name" value="GAT_Gln-NAD-synth"/>
    <property type="match status" value="1"/>
</dbReference>
<accession>A0A382H5W5</accession>
<dbReference type="GO" id="GO:0004359">
    <property type="term" value="F:glutaminase activity"/>
    <property type="evidence" value="ECO:0007669"/>
    <property type="project" value="InterPro"/>
</dbReference>
<proteinExistence type="predicted"/>
<feature type="non-terminal residue" evidence="3">
    <location>
        <position position="244"/>
    </location>
</feature>
<gene>
    <name evidence="3" type="ORF">METZ01_LOCUS235540</name>
</gene>
<sequence length="244" mass="26106">MTRIFRLSMAQMNPTVGDIKGNTAKIIQYLEQARELEADMVAFPELAITGYPPEDLLFKTSFLKDNVAAMEDVVATSKGIAVVVGYVKMGTDISNAAALGYDGKLIDVYEKMYLPNYGVFDEDRYFRSGTVCPVYVVNGVSVGLGICEDIWAPVGPITVQKKAGAELIVNINASPFHAGKGAERAELISTRAADNGLIVAYLNCIGGQDELVFDGDSMVSDAGGKMVARGPAFEEGLMTVGLDI</sequence>
<dbReference type="AlphaFoldDB" id="A0A382H5W5"/>
<dbReference type="GO" id="GO:0005737">
    <property type="term" value="C:cytoplasm"/>
    <property type="evidence" value="ECO:0007669"/>
    <property type="project" value="InterPro"/>
</dbReference>
<dbReference type="InterPro" id="IPR003010">
    <property type="entry name" value="C-N_Hydrolase"/>
</dbReference>
<dbReference type="PROSITE" id="PS50263">
    <property type="entry name" value="CN_HYDROLASE"/>
    <property type="match status" value="1"/>
</dbReference>
<name>A0A382H5W5_9ZZZZ</name>
<evidence type="ECO:0000256" key="1">
    <source>
        <dbReference type="ARBA" id="ARBA00022598"/>
    </source>
</evidence>
<protein>
    <recommendedName>
        <fullName evidence="2">CN hydrolase domain-containing protein</fullName>
    </recommendedName>
</protein>
<feature type="domain" description="CN hydrolase" evidence="2">
    <location>
        <begin position="5"/>
        <end position="244"/>
    </location>
</feature>
<dbReference type="PANTHER" id="PTHR23090">
    <property type="entry name" value="NH 3 /GLUTAMINE-DEPENDENT NAD + SYNTHETASE"/>
    <property type="match status" value="1"/>
</dbReference>
<dbReference type="Gene3D" id="3.60.110.10">
    <property type="entry name" value="Carbon-nitrogen hydrolase"/>
    <property type="match status" value="1"/>
</dbReference>
<dbReference type="PANTHER" id="PTHR23090:SF9">
    <property type="entry name" value="GLUTAMINE-DEPENDENT NAD(+) SYNTHETASE"/>
    <property type="match status" value="1"/>
</dbReference>
<dbReference type="GO" id="GO:0009435">
    <property type="term" value="P:NAD+ biosynthetic process"/>
    <property type="evidence" value="ECO:0007669"/>
    <property type="project" value="InterPro"/>
</dbReference>
<dbReference type="GO" id="GO:0003952">
    <property type="term" value="F:NAD+ synthase (glutamine-hydrolyzing) activity"/>
    <property type="evidence" value="ECO:0007669"/>
    <property type="project" value="InterPro"/>
</dbReference>
<dbReference type="Pfam" id="PF00795">
    <property type="entry name" value="CN_hydrolase"/>
    <property type="match status" value="1"/>
</dbReference>
<keyword evidence="1" id="KW-0436">Ligase</keyword>
<dbReference type="EMBL" id="UINC01059363">
    <property type="protein sequence ID" value="SVB82686.1"/>
    <property type="molecule type" value="Genomic_DNA"/>
</dbReference>
<dbReference type="SUPFAM" id="SSF56317">
    <property type="entry name" value="Carbon-nitrogen hydrolase"/>
    <property type="match status" value="1"/>
</dbReference>
<reference evidence="3" key="1">
    <citation type="submission" date="2018-05" db="EMBL/GenBank/DDBJ databases">
        <authorList>
            <person name="Lanie J.A."/>
            <person name="Ng W.-L."/>
            <person name="Kazmierczak K.M."/>
            <person name="Andrzejewski T.M."/>
            <person name="Davidsen T.M."/>
            <person name="Wayne K.J."/>
            <person name="Tettelin H."/>
            <person name="Glass J.I."/>
            <person name="Rusch D."/>
            <person name="Podicherti R."/>
            <person name="Tsui H.-C.T."/>
            <person name="Winkler M.E."/>
        </authorList>
    </citation>
    <scope>NUCLEOTIDE SEQUENCE</scope>
</reference>
<evidence type="ECO:0000313" key="3">
    <source>
        <dbReference type="EMBL" id="SVB82686.1"/>
    </source>
</evidence>
<dbReference type="InterPro" id="IPR003694">
    <property type="entry name" value="NAD_synthase"/>
</dbReference>
<evidence type="ECO:0000259" key="2">
    <source>
        <dbReference type="PROSITE" id="PS50263"/>
    </source>
</evidence>
<dbReference type="InterPro" id="IPR036526">
    <property type="entry name" value="C-N_Hydrolase_sf"/>
</dbReference>